<sequence>MKLIQRTAMIVIPLFLLSGCTSSPSLIESDEAVSAFLKNDVSEMQYELPLTYTANGKSRSSSTGWLSNQSPVDESEAVQEWLKMSELAGTTNIELLQKEITSFSFTETDIEFTQSDLVYMVQPEDGKIVYFFQGGLKTISDGTRHLYATEDSAYTELMEQVTSNAADLVAYEVKNMSY</sequence>
<feature type="signal peptide" evidence="1">
    <location>
        <begin position="1"/>
        <end position="23"/>
    </location>
</feature>
<evidence type="ECO:0000313" key="3">
    <source>
        <dbReference type="Proteomes" id="UP000461880"/>
    </source>
</evidence>
<proteinExistence type="predicted"/>
<evidence type="ECO:0000313" key="2">
    <source>
        <dbReference type="EMBL" id="MSS59785.1"/>
    </source>
</evidence>
<reference evidence="2 3" key="1">
    <citation type="submission" date="2019-08" db="EMBL/GenBank/DDBJ databases">
        <title>In-depth cultivation of the pig gut microbiome towards novel bacterial diversity and tailored functional studies.</title>
        <authorList>
            <person name="Wylensek D."/>
            <person name="Hitch T.C.A."/>
            <person name="Clavel T."/>
        </authorList>
    </citation>
    <scope>NUCLEOTIDE SEQUENCE [LARGE SCALE GENOMIC DNA]</scope>
    <source>
        <strain evidence="2 3">Oil+RF-744-GAM-WT-6</strain>
    </source>
</reference>
<dbReference type="AlphaFoldDB" id="A0A7X2NUI0"/>
<dbReference type="RefSeq" id="WP_105302795.1">
    <property type="nucleotide sequence ID" value="NZ_VUMN01000051.1"/>
</dbReference>
<organism evidence="2 3">
    <name type="scientific">Stecheria intestinalis</name>
    <dbReference type="NCBI Taxonomy" id="2606630"/>
    <lineage>
        <taxon>Bacteria</taxon>
        <taxon>Bacillati</taxon>
        <taxon>Bacillota</taxon>
        <taxon>Erysipelotrichia</taxon>
        <taxon>Erysipelotrichales</taxon>
        <taxon>Erysipelotrichaceae</taxon>
        <taxon>Stecheria</taxon>
    </lineage>
</organism>
<dbReference type="Proteomes" id="UP000461880">
    <property type="component" value="Unassembled WGS sequence"/>
</dbReference>
<keyword evidence="1" id="KW-0732">Signal</keyword>
<protein>
    <submittedName>
        <fullName evidence="2">Uncharacterized protein</fullName>
    </submittedName>
</protein>
<evidence type="ECO:0000256" key="1">
    <source>
        <dbReference type="SAM" id="SignalP"/>
    </source>
</evidence>
<name>A0A7X2NUI0_9FIRM</name>
<accession>A0A7X2NUI0</accession>
<comment type="caution">
    <text evidence="2">The sequence shown here is derived from an EMBL/GenBank/DDBJ whole genome shotgun (WGS) entry which is preliminary data.</text>
</comment>
<dbReference type="PROSITE" id="PS51257">
    <property type="entry name" value="PROKAR_LIPOPROTEIN"/>
    <property type="match status" value="1"/>
</dbReference>
<gene>
    <name evidence="2" type="ORF">FYJ51_12870</name>
</gene>
<dbReference type="EMBL" id="VUMN01000051">
    <property type="protein sequence ID" value="MSS59785.1"/>
    <property type="molecule type" value="Genomic_DNA"/>
</dbReference>
<feature type="chain" id="PRO_5039301585" evidence="1">
    <location>
        <begin position="24"/>
        <end position="178"/>
    </location>
</feature>
<keyword evidence="3" id="KW-1185">Reference proteome</keyword>